<name>A0A0F8Z859_9ZZZZ</name>
<protein>
    <submittedName>
        <fullName evidence="1">Uncharacterized protein</fullName>
    </submittedName>
</protein>
<accession>A0A0F8Z859</accession>
<dbReference type="SUPFAM" id="SSF53098">
    <property type="entry name" value="Ribonuclease H-like"/>
    <property type="match status" value="1"/>
</dbReference>
<dbReference type="EMBL" id="LAZR01049310">
    <property type="protein sequence ID" value="KKK89947.1"/>
    <property type="molecule type" value="Genomic_DNA"/>
</dbReference>
<dbReference type="GO" id="GO:0003676">
    <property type="term" value="F:nucleic acid binding"/>
    <property type="evidence" value="ECO:0007669"/>
    <property type="project" value="InterPro"/>
</dbReference>
<dbReference type="AlphaFoldDB" id="A0A0F8Z859"/>
<proteinExistence type="predicted"/>
<dbReference type="InterPro" id="IPR036397">
    <property type="entry name" value="RNaseH_sf"/>
</dbReference>
<feature type="non-terminal residue" evidence="1">
    <location>
        <position position="1"/>
    </location>
</feature>
<dbReference type="Gene3D" id="3.30.420.10">
    <property type="entry name" value="Ribonuclease H-like superfamily/Ribonuclease H"/>
    <property type="match status" value="1"/>
</dbReference>
<comment type="caution">
    <text evidence="1">The sequence shown here is derived from an EMBL/GenBank/DDBJ whole genome shotgun (WGS) entry which is preliminary data.</text>
</comment>
<dbReference type="InterPro" id="IPR012337">
    <property type="entry name" value="RNaseH-like_sf"/>
</dbReference>
<gene>
    <name evidence="1" type="ORF">LCGC14_2727960</name>
</gene>
<organism evidence="1">
    <name type="scientific">marine sediment metagenome</name>
    <dbReference type="NCBI Taxonomy" id="412755"/>
    <lineage>
        <taxon>unclassified sequences</taxon>
        <taxon>metagenomes</taxon>
        <taxon>ecological metagenomes</taxon>
    </lineage>
</organism>
<evidence type="ECO:0000313" key="1">
    <source>
        <dbReference type="EMBL" id="KKK89947.1"/>
    </source>
</evidence>
<sequence length="100" mass="11252">SPLAHNWPFDRAFIMDWLQPIAFGTHIDGRFRDTMSLAASINDIYDLLNEPSPFPKINLGYLCSQLKIEHKGAHSALGDCDATVKIYRQLITKGYLDGTN</sequence>
<reference evidence="1" key="1">
    <citation type="journal article" date="2015" name="Nature">
        <title>Complex archaea that bridge the gap between prokaryotes and eukaryotes.</title>
        <authorList>
            <person name="Spang A."/>
            <person name="Saw J.H."/>
            <person name="Jorgensen S.L."/>
            <person name="Zaremba-Niedzwiedzka K."/>
            <person name="Martijn J."/>
            <person name="Lind A.E."/>
            <person name="van Eijk R."/>
            <person name="Schleper C."/>
            <person name="Guy L."/>
            <person name="Ettema T.J."/>
        </authorList>
    </citation>
    <scope>NUCLEOTIDE SEQUENCE</scope>
</reference>